<evidence type="ECO:0000313" key="2">
    <source>
        <dbReference type="EMBL" id="CTQ49147.1"/>
    </source>
</evidence>
<dbReference type="RefSeq" id="WP_055083540.1">
    <property type="nucleotide sequence ID" value="NZ_CXSU01000011.1"/>
</dbReference>
<dbReference type="STRING" id="420998.JDO7802_01158"/>
<dbReference type="EMBL" id="CXSU01000011">
    <property type="protein sequence ID" value="CTQ49147.1"/>
    <property type="molecule type" value="Genomic_DNA"/>
</dbReference>
<dbReference type="Pfam" id="PF10670">
    <property type="entry name" value="DUF4198"/>
    <property type="match status" value="1"/>
</dbReference>
<sequence>MFALSKSVAVAMCIITLPVQAHEFWIEPEAYTVDPGNPVTAMFRNGENFAGSALSFIPNRSERFDIVSGDTVTEVPARVGDNPAVNVADLPEGLLTILHETTDSTLTYREKEGRSGWERFVGFAEHKDLGDVAAAHVDRDLPQDMPTESYRRFAKALIAVGDGAGSDARRGLRTEFVALANPYVDDVSGGLPVQLFLDDAPKPDAQIEMFDKAPDGTVTVTLHRTDGEGRATLQVTPGHAYLIDSVTLLPLEPQAEGDPIWQTLWAALTLAIPQE</sequence>
<feature type="chain" id="PRO_5005807966" evidence="1">
    <location>
        <begin position="22"/>
        <end position="275"/>
    </location>
</feature>
<keyword evidence="3" id="KW-1185">Reference proteome</keyword>
<evidence type="ECO:0000313" key="3">
    <source>
        <dbReference type="Proteomes" id="UP000049222"/>
    </source>
</evidence>
<accession>A0A0M6YIP1</accession>
<keyword evidence="2" id="KW-0472">Membrane</keyword>
<dbReference type="Proteomes" id="UP000049222">
    <property type="component" value="Unassembled WGS sequence"/>
</dbReference>
<evidence type="ECO:0000256" key="1">
    <source>
        <dbReference type="SAM" id="SignalP"/>
    </source>
</evidence>
<reference evidence="2 3" key="1">
    <citation type="submission" date="2015-07" db="EMBL/GenBank/DDBJ databases">
        <authorList>
            <person name="Noorani M."/>
        </authorList>
    </citation>
    <scope>NUCLEOTIDE SEQUENCE [LARGE SCALE GENOMIC DNA]</scope>
    <source>
        <strain evidence="2 3">CECT 7802</strain>
    </source>
</reference>
<keyword evidence="1" id="KW-0732">Signal</keyword>
<name>A0A0M6YIP1_9RHOB</name>
<proteinExistence type="predicted"/>
<organism evidence="2 3">
    <name type="scientific">Jannaschia donghaensis</name>
    <dbReference type="NCBI Taxonomy" id="420998"/>
    <lineage>
        <taxon>Bacteria</taxon>
        <taxon>Pseudomonadati</taxon>
        <taxon>Pseudomonadota</taxon>
        <taxon>Alphaproteobacteria</taxon>
        <taxon>Rhodobacterales</taxon>
        <taxon>Roseobacteraceae</taxon>
        <taxon>Jannaschia</taxon>
    </lineage>
</organism>
<protein>
    <submittedName>
        <fullName evidence="2">Nickel uptake substrate-specific transmembrane region</fullName>
    </submittedName>
</protein>
<keyword evidence="2" id="KW-0812">Transmembrane</keyword>
<gene>
    <name evidence="2" type="ORF">JDO7802_01158</name>
</gene>
<dbReference type="AlphaFoldDB" id="A0A0M6YIP1"/>
<feature type="signal peptide" evidence="1">
    <location>
        <begin position="1"/>
        <end position="21"/>
    </location>
</feature>
<dbReference type="OrthoDB" id="581894at2"/>
<dbReference type="InterPro" id="IPR019613">
    <property type="entry name" value="DUF4198"/>
</dbReference>